<evidence type="ECO:0000313" key="2">
    <source>
        <dbReference type="Proteomes" id="UP000265520"/>
    </source>
</evidence>
<comment type="caution">
    <text evidence="1">The sequence shown here is derived from an EMBL/GenBank/DDBJ whole genome shotgun (WGS) entry which is preliminary data.</text>
</comment>
<dbReference type="AlphaFoldDB" id="A0A392NXU3"/>
<evidence type="ECO:0000313" key="1">
    <source>
        <dbReference type="EMBL" id="MCI03315.1"/>
    </source>
</evidence>
<accession>A0A392NXU3</accession>
<proteinExistence type="predicted"/>
<dbReference type="EMBL" id="LXQA010051794">
    <property type="protein sequence ID" value="MCI03315.1"/>
    <property type="molecule type" value="Genomic_DNA"/>
</dbReference>
<sequence length="53" mass="5554">HSCSESRLLQRIAGLPQFTAATTTTAEGGSRGDGVVPNPTTAMLFRYSALLTT</sequence>
<organism evidence="1 2">
    <name type="scientific">Trifolium medium</name>
    <dbReference type="NCBI Taxonomy" id="97028"/>
    <lineage>
        <taxon>Eukaryota</taxon>
        <taxon>Viridiplantae</taxon>
        <taxon>Streptophyta</taxon>
        <taxon>Embryophyta</taxon>
        <taxon>Tracheophyta</taxon>
        <taxon>Spermatophyta</taxon>
        <taxon>Magnoliopsida</taxon>
        <taxon>eudicotyledons</taxon>
        <taxon>Gunneridae</taxon>
        <taxon>Pentapetalae</taxon>
        <taxon>rosids</taxon>
        <taxon>fabids</taxon>
        <taxon>Fabales</taxon>
        <taxon>Fabaceae</taxon>
        <taxon>Papilionoideae</taxon>
        <taxon>50 kb inversion clade</taxon>
        <taxon>NPAAA clade</taxon>
        <taxon>Hologalegina</taxon>
        <taxon>IRL clade</taxon>
        <taxon>Trifolieae</taxon>
        <taxon>Trifolium</taxon>
    </lineage>
</organism>
<reference evidence="1 2" key="1">
    <citation type="journal article" date="2018" name="Front. Plant Sci.">
        <title>Red Clover (Trifolium pratense) and Zigzag Clover (T. medium) - A Picture of Genomic Similarities and Differences.</title>
        <authorList>
            <person name="Dluhosova J."/>
            <person name="Istvanek J."/>
            <person name="Nedelnik J."/>
            <person name="Repkova J."/>
        </authorList>
    </citation>
    <scope>NUCLEOTIDE SEQUENCE [LARGE SCALE GENOMIC DNA]</scope>
    <source>
        <strain evidence="2">cv. 10/8</strain>
        <tissue evidence="1">Leaf</tissue>
    </source>
</reference>
<dbReference type="Proteomes" id="UP000265520">
    <property type="component" value="Unassembled WGS sequence"/>
</dbReference>
<protein>
    <submittedName>
        <fullName evidence="1">Uncharacterized protein</fullName>
    </submittedName>
</protein>
<feature type="non-terminal residue" evidence="1">
    <location>
        <position position="1"/>
    </location>
</feature>
<name>A0A392NXU3_9FABA</name>
<keyword evidence="2" id="KW-1185">Reference proteome</keyword>